<reference evidence="1 2" key="1">
    <citation type="submission" date="2020-07" db="EMBL/GenBank/DDBJ databases">
        <authorList>
            <person name="Criscuolo A."/>
        </authorList>
    </citation>
    <scope>NUCLEOTIDE SEQUENCE [LARGE SCALE GENOMIC DNA]</scope>
    <source>
        <strain evidence="1">CIP111649</strain>
    </source>
</reference>
<dbReference type="Proteomes" id="UP000589351">
    <property type="component" value="Unassembled WGS sequence"/>
</dbReference>
<accession>A0A6V7R3I1</accession>
<dbReference type="AlphaFoldDB" id="A0A6V7R3I1"/>
<organism evidence="1 2">
    <name type="scientific">Jeotgalicoccus meleagridis</name>
    <dbReference type="NCBI Taxonomy" id="2759181"/>
    <lineage>
        <taxon>Bacteria</taxon>
        <taxon>Bacillati</taxon>
        <taxon>Bacillota</taxon>
        <taxon>Bacilli</taxon>
        <taxon>Bacillales</taxon>
        <taxon>Staphylococcaceae</taxon>
        <taxon>Jeotgalicoccus</taxon>
    </lineage>
</organism>
<evidence type="ECO:0000313" key="2">
    <source>
        <dbReference type="Proteomes" id="UP000589351"/>
    </source>
</evidence>
<name>A0A6V7R3I1_9STAP</name>
<protein>
    <submittedName>
        <fullName evidence="1">Uncharacterized protein</fullName>
    </submittedName>
</protein>
<evidence type="ECO:0000313" key="1">
    <source>
        <dbReference type="EMBL" id="CAD2071625.1"/>
    </source>
</evidence>
<proteinExistence type="predicted"/>
<dbReference type="RefSeq" id="WP_185124877.1">
    <property type="nucleotide sequence ID" value="NZ_CAJEWD010000003.1"/>
</dbReference>
<keyword evidence="2" id="KW-1185">Reference proteome</keyword>
<comment type="caution">
    <text evidence="1">The sequence shown here is derived from an EMBL/GenBank/DDBJ whole genome shotgun (WGS) entry which is preliminary data.</text>
</comment>
<dbReference type="EMBL" id="CAJEWD010000003">
    <property type="protein sequence ID" value="CAD2071625.1"/>
    <property type="molecule type" value="Genomic_DNA"/>
</dbReference>
<sequence>MKYINHKNNALELVIELLLSLESSKLINDFIQKVEVFDISEDENKSSTENYLVLNSRHLNELATTDYISDEDFNMLVINRFIEDLKHYMYIVEKSNQDYIRLRLVDYADITRETLRKKSLRELFILEKLSWRYEEFHSLKKRLLMEEQLTDEPQLFSRKEALNRLCGSLNEDKDGINSNNRDLDDAENQLKKINDFIEGDSPLKFIKVPHMFVTDSKSKTYQSLNSSHKFYKKYISPLVRHSNEKEYKYYYTSQKTQQNIDAFNDLSIFGTFKKLDEYLLILPDYEKADDKPKNTFKKALKRDNRRTLNPMTTETLSKAANGEKKYNVKPVDGLLVHCFWAIHNESDIFKSFTRMERHNNVTDYLDTLIRYYIFINEEILQNVLPKFAQKNEAYYKSLIKKRETALTLADTTEPIREDERTRRFKKYTEFHKEAKKFNSSFNEVKELGEKIIKDHFHYDILKEIISLYVNAIEQHQIILKDTGLE</sequence>
<gene>
    <name evidence="1" type="ORF">JEODO184_00324</name>
</gene>